<feature type="transmembrane region" description="Helical" evidence="2">
    <location>
        <begin position="150"/>
        <end position="170"/>
    </location>
</feature>
<evidence type="ECO:0000256" key="1">
    <source>
        <dbReference type="SAM" id="MobiDB-lite"/>
    </source>
</evidence>
<evidence type="ECO:0000256" key="2">
    <source>
        <dbReference type="SAM" id="Phobius"/>
    </source>
</evidence>
<dbReference type="Proteomes" id="UP000189911">
    <property type="component" value="Chromosome E"/>
</dbReference>
<keyword evidence="2" id="KW-0472">Membrane</keyword>
<protein>
    <submittedName>
        <fullName evidence="3">LANO_0E16336g1_1</fullName>
    </submittedName>
</protein>
<dbReference type="AlphaFoldDB" id="A0A1G4K1W1"/>
<proteinExistence type="predicted"/>
<name>A0A1G4K1W1_9SACH</name>
<sequence length="172" mass="19187">MIMKRASPRLQAKAQWSAQALQQANPRNERRLLHVSSPQPLTCHFRPMCRTHVGGREAIADASSEARLRHPGSRLPGYSSTEPHPAAPTHRTRRNPHTAQSFARGKTTPSRPLKPRFSTLGNSTKNTSDCSTTSSTIVWHLLLSVDHCSVARYFLIFYFLVLALIPPFPLVA</sequence>
<keyword evidence="4" id="KW-1185">Reference proteome</keyword>
<accession>A0A1G4K1W1</accession>
<evidence type="ECO:0000313" key="3">
    <source>
        <dbReference type="EMBL" id="SCU97564.1"/>
    </source>
</evidence>
<feature type="region of interest" description="Disordered" evidence="1">
    <location>
        <begin position="61"/>
        <end position="128"/>
    </location>
</feature>
<feature type="compositionally biased region" description="Polar residues" evidence="1">
    <location>
        <begin position="119"/>
        <end position="128"/>
    </location>
</feature>
<organism evidence="3 4">
    <name type="scientific">Lachancea nothofagi CBS 11611</name>
    <dbReference type="NCBI Taxonomy" id="1266666"/>
    <lineage>
        <taxon>Eukaryota</taxon>
        <taxon>Fungi</taxon>
        <taxon>Dikarya</taxon>
        <taxon>Ascomycota</taxon>
        <taxon>Saccharomycotina</taxon>
        <taxon>Saccharomycetes</taxon>
        <taxon>Saccharomycetales</taxon>
        <taxon>Saccharomycetaceae</taxon>
        <taxon>Lachancea</taxon>
    </lineage>
</organism>
<keyword evidence="2" id="KW-0812">Transmembrane</keyword>
<dbReference type="EMBL" id="LT598451">
    <property type="protein sequence ID" value="SCU97564.1"/>
    <property type="molecule type" value="Genomic_DNA"/>
</dbReference>
<keyword evidence="2" id="KW-1133">Transmembrane helix</keyword>
<evidence type="ECO:0000313" key="4">
    <source>
        <dbReference type="Proteomes" id="UP000189911"/>
    </source>
</evidence>
<gene>
    <name evidence="3" type="ORF">LANO_0E16336G</name>
</gene>
<reference evidence="4" key="1">
    <citation type="submission" date="2016-03" db="EMBL/GenBank/DDBJ databases">
        <authorList>
            <person name="Devillers Hugo."/>
        </authorList>
    </citation>
    <scope>NUCLEOTIDE SEQUENCE [LARGE SCALE GENOMIC DNA]</scope>
</reference>